<dbReference type="SUPFAM" id="SSF56059">
    <property type="entry name" value="Glutathione synthetase ATP-binding domain-like"/>
    <property type="match status" value="1"/>
</dbReference>
<evidence type="ECO:0008006" key="3">
    <source>
        <dbReference type="Google" id="ProtNLM"/>
    </source>
</evidence>
<dbReference type="EMBL" id="ASRX01000003">
    <property type="protein sequence ID" value="EYF08396.1"/>
    <property type="molecule type" value="Genomic_DNA"/>
</dbReference>
<dbReference type="RefSeq" id="WP_044235384.1">
    <property type="nucleotide sequence ID" value="NZ_ASRX01000003.1"/>
</dbReference>
<sequence>METRFLFITGEPAAALPLLKERAGWGAVVSATTFDVTAGRLHRRRNDSDDFRGVLYFADVRDKDLERHTLGQLAAHAIPCWPDPEMLLAVSARHAALARCVAAGLVDHPVVQAEFTREPQLPFPYVLKVGEEHRGEGKHLIRSARDIPRWEGVASMEPFFKGESVRVLLLGERAFGARIVNKGSWIKNGPGASFEPWTPGEAIMAHARQAMRLFGLEIAGVDYVIDGKGFHFIEVNPFPRVGLSKESLEVAVAMFREAMGAIEGRAALR</sequence>
<keyword evidence="2" id="KW-1185">Reference proteome</keyword>
<reference evidence="1 2" key="1">
    <citation type="submission" date="2013-05" db="EMBL/GenBank/DDBJ databases">
        <title>Genome assembly of Chondromyces apiculatus DSM 436.</title>
        <authorList>
            <person name="Sharma G."/>
            <person name="Khatri I."/>
            <person name="Kaur C."/>
            <person name="Mayilraj S."/>
            <person name="Subramanian S."/>
        </authorList>
    </citation>
    <scope>NUCLEOTIDE SEQUENCE [LARGE SCALE GENOMIC DNA]</scope>
    <source>
        <strain evidence="1 2">DSM 436</strain>
    </source>
</reference>
<dbReference type="OrthoDB" id="1321569at2"/>
<evidence type="ECO:0000313" key="1">
    <source>
        <dbReference type="EMBL" id="EYF08396.1"/>
    </source>
</evidence>
<dbReference type="Proteomes" id="UP000019678">
    <property type="component" value="Unassembled WGS sequence"/>
</dbReference>
<proteinExistence type="predicted"/>
<gene>
    <name evidence="1" type="ORF">CAP_3925</name>
</gene>
<organism evidence="1 2">
    <name type="scientific">Chondromyces apiculatus DSM 436</name>
    <dbReference type="NCBI Taxonomy" id="1192034"/>
    <lineage>
        <taxon>Bacteria</taxon>
        <taxon>Pseudomonadati</taxon>
        <taxon>Myxococcota</taxon>
        <taxon>Polyangia</taxon>
        <taxon>Polyangiales</taxon>
        <taxon>Polyangiaceae</taxon>
        <taxon>Chondromyces</taxon>
    </lineage>
</organism>
<evidence type="ECO:0000313" key="2">
    <source>
        <dbReference type="Proteomes" id="UP000019678"/>
    </source>
</evidence>
<protein>
    <recommendedName>
        <fullName evidence="3">Ribosomal protein S6 glutaminyl transferase</fullName>
    </recommendedName>
</protein>
<name>A0A017TID9_9BACT</name>
<accession>A0A017TID9</accession>
<dbReference type="eggNOG" id="COG0189">
    <property type="taxonomic scope" value="Bacteria"/>
</dbReference>
<dbReference type="Gene3D" id="3.30.470.20">
    <property type="entry name" value="ATP-grasp fold, B domain"/>
    <property type="match status" value="1"/>
</dbReference>
<dbReference type="STRING" id="1192034.CAP_3925"/>
<comment type="caution">
    <text evidence="1">The sequence shown here is derived from an EMBL/GenBank/DDBJ whole genome shotgun (WGS) entry which is preliminary data.</text>
</comment>
<dbReference type="AlphaFoldDB" id="A0A017TID9"/>